<dbReference type="GO" id="GO:0046854">
    <property type="term" value="P:phosphatidylinositol phosphate biosynthetic process"/>
    <property type="evidence" value="ECO:0007669"/>
    <property type="project" value="InterPro"/>
</dbReference>
<evidence type="ECO:0000256" key="11">
    <source>
        <dbReference type="ARBA" id="ARBA00023098"/>
    </source>
</evidence>
<dbReference type="SMART" id="SM00146">
    <property type="entry name" value="PI3Kc"/>
    <property type="match status" value="1"/>
</dbReference>
<keyword evidence="10" id="KW-0067">ATP-binding</keyword>
<evidence type="ECO:0000256" key="17">
    <source>
        <dbReference type="SAM" id="MobiDB-lite"/>
    </source>
</evidence>
<keyword evidence="6" id="KW-0808">Transferase</keyword>
<evidence type="ECO:0000256" key="7">
    <source>
        <dbReference type="ARBA" id="ARBA00022741"/>
    </source>
</evidence>
<evidence type="ECO:0000256" key="14">
    <source>
        <dbReference type="ARBA" id="ARBA00036767"/>
    </source>
</evidence>
<evidence type="ECO:0000256" key="8">
    <source>
        <dbReference type="ARBA" id="ARBA00022777"/>
    </source>
</evidence>
<dbReference type="PROSITE" id="PS00915">
    <property type="entry name" value="PI3_4_KINASE_1"/>
    <property type="match status" value="1"/>
</dbReference>
<proteinExistence type="inferred from homology"/>
<dbReference type="FunFam" id="3.30.1010.10:FF:000031">
    <property type="entry name" value="Phosphatidylinositol 4-kinase beta"/>
    <property type="match status" value="1"/>
</dbReference>
<comment type="similarity">
    <text evidence="4">Belongs to the PI3/PI4-kinase family. Type III PI4K subfamily.</text>
</comment>
<dbReference type="GO" id="GO:0030867">
    <property type="term" value="C:rough endoplasmic reticulum membrane"/>
    <property type="evidence" value="ECO:0007669"/>
    <property type="project" value="UniProtKB-SubCell"/>
</dbReference>
<feature type="region of interest" description="Disordered" evidence="17">
    <location>
        <begin position="269"/>
        <end position="303"/>
    </location>
</feature>
<dbReference type="CDD" id="cd05168">
    <property type="entry name" value="PI4Kc_III_beta"/>
    <property type="match status" value="1"/>
</dbReference>
<dbReference type="InterPro" id="IPR036940">
    <property type="entry name" value="PI3/4_kinase_cat_sf"/>
</dbReference>
<feature type="domain" description="PI3K/PI4K catalytic" evidence="18">
    <location>
        <begin position="792"/>
        <end position="1059"/>
    </location>
</feature>
<comment type="catalytic activity">
    <reaction evidence="14">
        <text>a 1,2-diacyl-sn-glycero-3-phospho-(1D-myo-inositol) + ATP = a 1,2-diacyl-sn-glycero-3-phospho-(1D-myo-inositol 4-phosphate) + ADP + H(+)</text>
        <dbReference type="Rhea" id="RHEA:19877"/>
        <dbReference type="ChEBI" id="CHEBI:15378"/>
        <dbReference type="ChEBI" id="CHEBI:30616"/>
        <dbReference type="ChEBI" id="CHEBI:57880"/>
        <dbReference type="ChEBI" id="CHEBI:58178"/>
        <dbReference type="ChEBI" id="CHEBI:456216"/>
        <dbReference type="EC" id="2.7.1.67"/>
    </reaction>
    <physiologicalReaction direction="left-to-right" evidence="14">
        <dbReference type="Rhea" id="RHEA:19878"/>
    </physiologicalReaction>
</comment>
<dbReference type="InterPro" id="IPR049160">
    <property type="entry name" value="PI4KB-PIK1_PIK"/>
</dbReference>
<evidence type="ECO:0000256" key="1">
    <source>
        <dbReference type="ARBA" id="ARBA00001936"/>
    </source>
</evidence>
<dbReference type="SUPFAM" id="SSF56112">
    <property type="entry name" value="Protein kinase-like (PK-like)"/>
    <property type="match status" value="1"/>
</dbReference>
<keyword evidence="8" id="KW-0418">Kinase</keyword>
<evidence type="ECO:0000256" key="15">
    <source>
        <dbReference type="ARBA" id="ARBA00037860"/>
    </source>
</evidence>
<evidence type="ECO:0000256" key="16">
    <source>
        <dbReference type="ARBA" id="ARBA00039877"/>
    </source>
</evidence>
<keyword evidence="13" id="KW-0472">Membrane</keyword>
<dbReference type="InterPro" id="IPR018936">
    <property type="entry name" value="PI3/4_kinase_CS"/>
</dbReference>
<evidence type="ECO:0000256" key="13">
    <source>
        <dbReference type="ARBA" id="ARBA00023136"/>
    </source>
</evidence>
<evidence type="ECO:0000256" key="10">
    <source>
        <dbReference type="ARBA" id="ARBA00022840"/>
    </source>
</evidence>
<reference evidence="20 21" key="1">
    <citation type="submission" date="2022-05" db="EMBL/GenBank/DDBJ databases">
        <title>A multi-omics perspective on studying reproductive biology in Daphnia sinensis.</title>
        <authorList>
            <person name="Jia J."/>
        </authorList>
    </citation>
    <scope>NUCLEOTIDE SEQUENCE [LARGE SCALE GENOMIC DNA]</scope>
    <source>
        <strain evidence="20 21">WSL</strain>
    </source>
</reference>
<keyword evidence="7" id="KW-0547">Nucleotide-binding</keyword>
<evidence type="ECO:0000256" key="9">
    <source>
        <dbReference type="ARBA" id="ARBA00022824"/>
    </source>
</evidence>
<dbReference type="Gene3D" id="3.30.1010.10">
    <property type="entry name" value="Phosphatidylinositol 3-kinase Catalytic Subunit, Chain A, domain 4"/>
    <property type="match status" value="1"/>
</dbReference>
<comment type="subcellular location">
    <subcellularLocation>
        <location evidence="3">Mitochondrion outer membrane</location>
        <topology evidence="3">Peripheral membrane protein</topology>
    </subcellularLocation>
    <subcellularLocation>
        <location evidence="15">Rough endoplasmic reticulum membrane</location>
        <topology evidence="15">Peripheral membrane protein</topology>
    </subcellularLocation>
</comment>
<comment type="cofactor">
    <cofactor evidence="1">
        <name>Mn(2+)</name>
        <dbReference type="ChEBI" id="CHEBI:29035"/>
    </cofactor>
</comment>
<protein>
    <recommendedName>
        <fullName evidence="16">Phosphatidylinositol 4-kinase beta</fullName>
        <ecNumber evidence="5">2.7.1.67</ecNumber>
    </recommendedName>
</protein>
<feature type="region of interest" description="Disordered" evidence="17">
    <location>
        <begin position="108"/>
        <end position="150"/>
    </location>
</feature>
<keyword evidence="9" id="KW-0256">Endoplasmic reticulum</keyword>
<dbReference type="GO" id="GO:0048015">
    <property type="term" value="P:phosphatidylinositol-mediated signaling"/>
    <property type="evidence" value="ECO:0007669"/>
    <property type="project" value="TreeGrafter"/>
</dbReference>
<dbReference type="AlphaFoldDB" id="A0AAD5KIN6"/>
<evidence type="ECO:0000259" key="19">
    <source>
        <dbReference type="PROSITE" id="PS51545"/>
    </source>
</evidence>
<sequence>MILVMIPKSCFHLRSNSAAAMETIGVIEAVRPRLEATARQAAPLPAVHLHTPSQSPISTPKFGHQRNLSLDFRSMGIILPPLSATIQPHNGSRHQRNRSLDSVLQKIPESESDGPVSAATGDGLHHHPHHGSVDQAGLPHHGHPPLKPSLSLSLDPCSNLFRFKDTRREKFGSVCGKAEPVVQSGRLPDSASSSPVLTARLTELRTGVLIAQVPITTASSSPNFDQSSLGSDDSGICCSASGGDKLRLTRSAEYLEDDDAMMQFDESKSLESEEMEFTPETPVTSHPEADASRVSEDETNADHSKLSAITTKTGEDGAGGKQSLLLRWFESKLFDMSYAVMYLFNSKESGVQTYIGNRVFSYPPRDVDFYLQQLVNMYIHMHDVAEVIHPYLVHRCRESVDFSLQCAWLLDAYSSDASLPTQKKSHGTKLKNLILSEELRPVPVASTAKPARTSKAHLTVKIAPLSTKAVHQHSFEKENVTNLPLQLAKKTHQRSRSDATVMMKLGHRRTPSSGSTKNCIGDLQSGRAFDNGCTCFDAESAEFARKTACVCLAPRLLPQLEFIKALINIGKRLGAQQSKEEKTSRLVAELRTLNLNLPARVWLPIHSDAPHLVVRIPPESAVVLNSKDKAPYLLYVEVLLVEQTQTCSIPAKISATAAASLRHTRSEENLLDHHPLHHNLADSIGHGSLVPSIKESMTGIPVAAFQIYDDLSDAWSQEDDEISDQYLHLRLSHKDRGDTLSQMSQDSSDSREREPIFIQASDIRRRLTDSLNAPTKSFQRDPEDPSAAALKEPWEEKVARIRESSPYGHHSNWKLLPAIVKCGDDLRQELLAYQILLQLHRIWETERIPLWLRPYRILVLSNDSGMIEPIVNTVSLHQIKKHSRMSLLEYLLREHGPTNSEAFLTAQRHFVESLAAYSLVCYLVQVKDRHNGNILLDTEGHVIHIDFGFMLSTSPKNLGFENSPFKLTQEFVDVMGGQGSDMFEYFKILMLQGLVAARKHSDKIVSLVEIMRSGSQLPCFKAGAATVSALKSRFHLGLTEEELQLKVDHMVETSMHSLTTRLYDGFQYFTNGIL</sequence>
<dbReference type="GO" id="GO:0004430">
    <property type="term" value="F:1-phosphatidylinositol 4-kinase activity"/>
    <property type="evidence" value="ECO:0007669"/>
    <property type="project" value="UniProtKB-EC"/>
</dbReference>
<evidence type="ECO:0000313" key="21">
    <source>
        <dbReference type="Proteomes" id="UP000820818"/>
    </source>
</evidence>
<dbReference type="InterPro" id="IPR011009">
    <property type="entry name" value="Kinase-like_dom_sf"/>
</dbReference>
<keyword evidence="12" id="KW-0496">Mitochondrion</keyword>
<dbReference type="PANTHER" id="PTHR10048:SF22">
    <property type="entry name" value="PHOSPHATIDYLINOSITOL 4-KINASE BETA"/>
    <property type="match status" value="1"/>
</dbReference>
<evidence type="ECO:0000313" key="20">
    <source>
        <dbReference type="EMBL" id="KAI9552292.1"/>
    </source>
</evidence>
<dbReference type="FunFam" id="1.10.1070.11:FF:000004">
    <property type="entry name" value="Phosphatidylinositol 4-kinase, catalytic, beta"/>
    <property type="match status" value="1"/>
</dbReference>
<evidence type="ECO:0000256" key="3">
    <source>
        <dbReference type="ARBA" id="ARBA00004450"/>
    </source>
</evidence>
<evidence type="ECO:0000256" key="6">
    <source>
        <dbReference type="ARBA" id="ARBA00022679"/>
    </source>
</evidence>
<dbReference type="PANTHER" id="PTHR10048">
    <property type="entry name" value="PHOSPHATIDYLINOSITOL KINASE"/>
    <property type="match status" value="1"/>
</dbReference>
<dbReference type="InterPro" id="IPR000403">
    <property type="entry name" value="PI3/4_kinase_cat_dom"/>
</dbReference>
<dbReference type="PROSITE" id="PS50290">
    <property type="entry name" value="PI3_4_KINASE_3"/>
    <property type="match status" value="1"/>
</dbReference>
<evidence type="ECO:0000256" key="5">
    <source>
        <dbReference type="ARBA" id="ARBA00012169"/>
    </source>
</evidence>
<dbReference type="GO" id="GO:0005741">
    <property type="term" value="C:mitochondrial outer membrane"/>
    <property type="evidence" value="ECO:0007669"/>
    <property type="project" value="UniProtKB-SubCell"/>
</dbReference>
<keyword evidence="11" id="KW-0443">Lipid metabolism</keyword>
<organism evidence="20 21">
    <name type="scientific">Daphnia sinensis</name>
    <dbReference type="NCBI Taxonomy" id="1820382"/>
    <lineage>
        <taxon>Eukaryota</taxon>
        <taxon>Metazoa</taxon>
        <taxon>Ecdysozoa</taxon>
        <taxon>Arthropoda</taxon>
        <taxon>Crustacea</taxon>
        <taxon>Branchiopoda</taxon>
        <taxon>Diplostraca</taxon>
        <taxon>Cladocera</taxon>
        <taxon>Anomopoda</taxon>
        <taxon>Daphniidae</taxon>
        <taxon>Daphnia</taxon>
        <taxon>Daphnia similis group</taxon>
    </lineage>
</organism>
<dbReference type="GO" id="GO:0005524">
    <property type="term" value="F:ATP binding"/>
    <property type="evidence" value="ECO:0007669"/>
    <property type="project" value="UniProtKB-KW"/>
</dbReference>
<dbReference type="InterPro" id="IPR057754">
    <property type="entry name" value="PI4-kinase_beta/PIK1_cat"/>
</dbReference>
<evidence type="ECO:0000256" key="12">
    <source>
        <dbReference type="ARBA" id="ARBA00023128"/>
    </source>
</evidence>
<dbReference type="PROSITE" id="PS00916">
    <property type="entry name" value="PI3_4_KINASE_2"/>
    <property type="match status" value="1"/>
</dbReference>
<feature type="domain" description="PIK helical" evidence="19">
    <location>
        <begin position="244"/>
        <end position="436"/>
    </location>
</feature>
<comment type="cofactor">
    <cofactor evidence="2">
        <name>Mg(2+)</name>
        <dbReference type="ChEBI" id="CHEBI:18420"/>
    </cofactor>
</comment>
<dbReference type="InterPro" id="IPR015433">
    <property type="entry name" value="PI3/4_kinase"/>
</dbReference>
<accession>A0AAD5KIN6</accession>
<gene>
    <name evidence="20" type="ORF">GHT06_022656</name>
</gene>
<dbReference type="Gene3D" id="1.10.1070.11">
    <property type="entry name" value="Phosphatidylinositol 3-/4-kinase, catalytic domain"/>
    <property type="match status" value="1"/>
</dbReference>
<dbReference type="InterPro" id="IPR001263">
    <property type="entry name" value="PI3K_accessory_dom"/>
</dbReference>
<dbReference type="Pfam" id="PF21245">
    <property type="entry name" value="PI4KB-PIK1_PIK"/>
    <property type="match status" value="1"/>
</dbReference>
<dbReference type="Proteomes" id="UP000820818">
    <property type="component" value="Linkage Group LG10"/>
</dbReference>
<dbReference type="Pfam" id="PF00454">
    <property type="entry name" value="PI3_PI4_kinase"/>
    <property type="match status" value="1"/>
</dbReference>
<evidence type="ECO:0000256" key="4">
    <source>
        <dbReference type="ARBA" id="ARBA00006209"/>
    </source>
</evidence>
<feature type="compositionally biased region" description="Basic and acidic residues" evidence="17">
    <location>
        <begin position="287"/>
        <end position="303"/>
    </location>
</feature>
<name>A0AAD5KIN6_9CRUS</name>
<evidence type="ECO:0000256" key="2">
    <source>
        <dbReference type="ARBA" id="ARBA00001946"/>
    </source>
</evidence>
<keyword evidence="21" id="KW-1185">Reference proteome</keyword>
<evidence type="ECO:0000259" key="18">
    <source>
        <dbReference type="PROSITE" id="PS50290"/>
    </source>
</evidence>
<comment type="caution">
    <text evidence="20">The sequence shown here is derived from an EMBL/GenBank/DDBJ whole genome shotgun (WGS) entry which is preliminary data.</text>
</comment>
<dbReference type="EC" id="2.7.1.67" evidence="5"/>
<dbReference type="PROSITE" id="PS51545">
    <property type="entry name" value="PIK_HELICAL"/>
    <property type="match status" value="1"/>
</dbReference>
<dbReference type="EMBL" id="WJBH02000010">
    <property type="protein sequence ID" value="KAI9552292.1"/>
    <property type="molecule type" value="Genomic_DNA"/>
</dbReference>